<gene>
    <name evidence="2" type="ORF">HU200_044205</name>
</gene>
<reference evidence="2" key="1">
    <citation type="submission" date="2020-07" db="EMBL/GenBank/DDBJ databases">
        <title>Genome sequence and genetic diversity analysis of an under-domesticated orphan crop, white fonio (Digitaria exilis).</title>
        <authorList>
            <person name="Bennetzen J.L."/>
            <person name="Chen S."/>
            <person name="Ma X."/>
            <person name="Wang X."/>
            <person name="Yssel A.E.J."/>
            <person name="Chaluvadi S.R."/>
            <person name="Johnson M."/>
            <person name="Gangashetty P."/>
            <person name="Hamidou F."/>
            <person name="Sanogo M.D."/>
            <person name="Zwaenepoel A."/>
            <person name="Wallace J."/>
            <person name="Van De Peer Y."/>
            <person name="Van Deynze A."/>
        </authorList>
    </citation>
    <scope>NUCLEOTIDE SEQUENCE</scope>
    <source>
        <tissue evidence="2">Leaves</tissue>
    </source>
</reference>
<dbReference type="GO" id="GO:0005524">
    <property type="term" value="F:ATP binding"/>
    <property type="evidence" value="ECO:0007669"/>
    <property type="project" value="InterPro"/>
</dbReference>
<dbReference type="Gene3D" id="3.30.200.20">
    <property type="entry name" value="Phosphorylase Kinase, domain 1"/>
    <property type="match status" value="1"/>
</dbReference>
<dbReference type="PROSITE" id="PS50011">
    <property type="entry name" value="PROTEIN_KINASE_DOM"/>
    <property type="match status" value="1"/>
</dbReference>
<proteinExistence type="predicted"/>
<dbReference type="PANTHER" id="PTHR48006">
    <property type="entry name" value="LEUCINE-RICH REPEAT-CONTAINING PROTEIN DDB_G0281931-RELATED"/>
    <property type="match status" value="1"/>
</dbReference>
<comment type="caution">
    <text evidence="2">The sequence shown here is derived from an EMBL/GenBank/DDBJ whole genome shotgun (WGS) entry which is preliminary data.</text>
</comment>
<protein>
    <recommendedName>
        <fullName evidence="1">Protein kinase domain-containing protein</fullName>
    </recommendedName>
</protein>
<dbReference type="OrthoDB" id="684854at2759"/>
<dbReference type="InterPro" id="IPR011009">
    <property type="entry name" value="Kinase-like_dom_sf"/>
</dbReference>
<evidence type="ECO:0000313" key="3">
    <source>
        <dbReference type="Proteomes" id="UP000636709"/>
    </source>
</evidence>
<dbReference type="SMART" id="SM00220">
    <property type="entry name" value="S_TKc"/>
    <property type="match status" value="1"/>
</dbReference>
<dbReference type="PROSITE" id="PS00108">
    <property type="entry name" value="PROTEIN_KINASE_ST"/>
    <property type="match status" value="1"/>
</dbReference>
<keyword evidence="3" id="KW-1185">Reference proteome</keyword>
<sequence>MDTILQVKHQNLVPLLGYCLVGDERLLIYARVRNGSLDAWLRRTNQQATTSSSSSRAAPIGWVDRLEICLGSARGLAFLHHGLIKSSPSSGGHVITHGDVKSSNILLDEHMRPRVSDLGLAKVIRRYETHVKTSVSGALEGYVPPEYPLKMKCDVYSFGVVMLEVLTGRPAAGQEREKGGGNLVGWVRWMVAHGREGGELFDPCLLLPEEEDQDEAAAGVGRRDQQMARVLALAMECTADEPWKRPAMGSVVEELMRIQLMVYNEPHQSPIRGVVET</sequence>
<dbReference type="GO" id="GO:0004672">
    <property type="term" value="F:protein kinase activity"/>
    <property type="evidence" value="ECO:0007669"/>
    <property type="project" value="InterPro"/>
</dbReference>
<dbReference type="SUPFAM" id="SSF56112">
    <property type="entry name" value="Protein kinase-like (PK-like)"/>
    <property type="match status" value="1"/>
</dbReference>
<dbReference type="InterPro" id="IPR051824">
    <property type="entry name" value="LRR_Rcpt-Like_S/T_Kinase"/>
</dbReference>
<feature type="domain" description="Protein kinase" evidence="1">
    <location>
        <begin position="1"/>
        <end position="262"/>
    </location>
</feature>
<dbReference type="Gene3D" id="1.10.510.10">
    <property type="entry name" value="Transferase(Phosphotransferase) domain 1"/>
    <property type="match status" value="1"/>
</dbReference>
<accession>A0A835EBD7</accession>
<dbReference type="InterPro" id="IPR001245">
    <property type="entry name" value="Ser-Thr/Tyr_kinase_cat_dom"/>
</dbReference>
<dbReference type="InterPro" id="IPR008271">
    <property type="entry name" value="Ser/Thr_kinase_AS"/>
</dbReference>
<dbReference type="InterPro" id="IPR000719">
    <property type="entry name" value="Prot_kinase_dom"/>
</dbReference>
<organism evidence="2 3">
    <name type="scientific">Digitaria exilis</name>
    <dbReference type="NCBI Taxonomy" id="1010633"/>
    <lineage>
        <taxon>Eukaryota</taxon>
        <taxon>Viridiplantae</taxon>
        <taxon>Streptophyta</taxon>
        <taxon>Embryophyta</taxon>
        <taxon>Tracheophyta</taxon>
        <taxon>Spermatophyta</taxon>
        <taxon>Magnoliopsida</taxon>
        <taxon>Liliopsida</taxon>
        <taxon>Poales</taxon>
        <taxon>Poaceae</taxon>
        <taxon>PACMAD clade</taxon>
        <taxon>Panicoideae</taxon>
        <taxon>Panicodae</taxon>
        <taxon>Paniceae</taxon>
        <taxon>Anthephorinae</taxon>
        <taxon>Digitaria</taxon>
    </lineage>
</organism>
<evidence type="ECO:0000259" key="1">
    <source>
        <dbReference type="PROSITE" id="PS50011"/>
    </source>
</evidence>
<name>A0A835EBD7_9POAL</name>
<dbReference type="Proteomes" id="UP000636709">
    <property type="component" value="Unassembled WGS sequence"/>
</dbReference>
<dbReference type="AlphaFoldDB" id="A0A835EBD7"/>
<dbReference type="PANTHER" id="PTHR48006:SF95">
    <property type="entry name" value="LEUCINE-RICH REPEAT RECEPTOR PROTEIN KINASE MSP1"/>
    <property type="match status" value="1"/>
</dbReference>
<dbReference type="EMBL" id="JACEFO010002095">
    <property type="protein sequence ID" value="KAF8684782.1"/>
    <property type="molecule type" value="Genomic_DNA"/>
</dbReference>
<evidence type="ECO:0000313" key="2">
    <source>
        <dbReference type="EMBL" id="KAF8684782.1"/>
    </source>
</evidence>
<dbReference type="Pfam" id="PF07714">
    <property type="entry name" value="PK_Tyr_Ser-Thr"/>
    <property type="match status" value="1"/>
</dbReference>